<organism evidence="3 4">
    <name type="scientific">Cystobacter fuscus (strain ATCC 25194 / DSM 2262 / NBRC 100088 / M29)</name>
    <dbReference type="NCBI Taxonomy" id="1242864"/>
    <lineage>
        <taxon>Bacteria</taxon>
        <taxon>Pseudomonadati</taxon>
        <taxon>Myxococcota</taxon>
        <taxon>Myxococcia</taxon>
        <taxon>Myxococcales</taxon>
        <taxon>Cystobacterineae</taxon>
        <taxon>Archangiaceae</taxon>
        <taxon>Cystobacter</taxon>
    </lineage>
</organism>
<reference evidence="3" key="1">
    <citation type="submission" date="2013-05" db="EMBL/GenBank/DDBJ databases">
        <title>Genome assembly of Cystobacter fuscus DSM 2262.</title>
        <authorList>
            <person name="Sharma G."/>
            <person name="Khatri I."/>
            <person name="Kaur C."/>
            <person name="Mayilraj S."/>
            <person name="Subramanian S."/>
        </authorList>
    </citation>
    <scope>NUCLEOTIDE SEQUENCE [LARGE SCALE GENOMIC DNA]</scope>
    <source>
        <strain evidence="3">DSM 2262</strain>
    </source>
</reference>
<proteinExistence type="predicted"/>
<dbReference type="InterPro" id="IPR027417">
    <property type="entry name" value="P-loop_NTPase"/>
</dbReference>
<dbReference type="Proteomes" id="UP000011682">
    <property type="component" value="Unassembled WGS sequence"/>
</dbReference>
<dbReference type="GO" id="GO:0005525">
    <property type="term" value="F:GTP binding"/>
    <property type="evidence" value="ECO:0007669"/>
    <property type="project" value="InterPro"/>
</dbReference>
<comment type="caution">
    <text evidence="3">The sequence shown here is derived from an EMBL/GenBank/DDBJ whole genome shotgun (WGS) entry which is preliminary data.</text>
</comment>
<dbReference type="EMBL" id="ANAH02000010">
    <property type="protein sequence ID" value="EPX61115.1"/>
    <property type="molecule type" value="Genomic_DNA"/>
</dbReference>
<feature type="coiled-coil region" evidence="1">
    <location>
        <begin position="285"/>
        <end position="312"/>
    </location>
</feature>
<feature type="domain" description="G" evidence="2">
    <location>
        <begin position="65"/>
        <end position="217"/>
    </location>
</feature>
<sequence>MLSSGNWMNDLAPLRTALESALALLPSPDHFVEEGDADTARRLHERLRRDLLPRLGGTDAPLLLVAIAGPNNVGKSTLFNALVGTPLSPARPEGGLTKQCLAAAHPDTWTGSLRDFLTRRYDIVLVAPGETAPVDQPGPAGRLYLVLADAVPRGLVVMDTPDFDSVYRDNRERAEALLVTVDVLVFVVSRQTYQNAALVDFLRTAVGHGHPYLLVYNEATREETARGHLEKLAEDVGHPALARYLAPHQPEVEAGEKPLATHPLDGGPPLSSLLGEPEHTRALKARALEASLRDARADMERLAEASTRAAREPERLRQRLRHELLGVGRAAALKAVPADVLVEAFRDELDARSAFHRYVRLPFRGLATALTFLSRQVRRSFTGPEPTAAPVPQATEDTLRDGVRRLVEGFAPEVAAWRGEAATRELLAQAFGPATLARLEEPLGVEGLHSRPEEREGLYGFCRGLVAQELHGGAREELLQTLATLVYSVPSGAAAAVTVATGGLGHDAVIWAGTLLSTPLLERFVDLLGADLRERVTQRWADSHGALLAQALEQRFFAPLLGSLDTQVAGWERTAKTLSETTSRISLTRAVVSDPSRMM</sequence>
<dbReference type="SUPFAM" id="SSF52540">
    <property type="entry name" value="P-loop containing nucleoside triphosphate hydrolases"/>
    <property type="match status" value="1"/>
</dbReference>
<dbReference type="InterPro" id="IPR006073">
    <property type="entry name" value="GTP-bd"/>
</dbReference>
<evidence type="ECO:0000313" key="4">
    <source>
        <dbReference type="Proteomes" id="UP000011682"/>
    </source>
</evidence>
<keyword evidence="4" id="KW-1185">Reference proteome</keyword>
<protein>
    <recommendedName>
        <fullName evidence="2">G domain-containing protein</fullName>
    </recommendedName>
</protein>
<dbReference type="Pfam" id="PF01926">
    <property type="entry name" value="MMR_HSR1"/>
    <property type="match status" value="1"/>
</dbReference>
<evidence type="ECO:0000313" key="3">
    <source>
        <dbReference type="EMBL" id="EPX61115.1"/>
    </source>
</evidence>
<gene>
    <name evidence="3" type="ORF">D187_000898</name>
</gene>
<name>S9P9T2_CYSF2</name>
<evidence type="ECO:0000259" key="2">
    <source>
        <dbReference type="Pfam" id="PF01926"/>
    </source>
</evidence>
<dbReference type="AlphaFoldDB" id="S9P9T2"/>
<keyword evidence="1" id="KW-0175">Coiled coil</keyword>
<dbReference type="eggNOG" id="COG0699">
    <property type="taxonomic scope" value="Bacteria"/>
</dbReference>
<accession>S9P9T2</accession>
<dbReference type="Gene3D" id="3.40.50.300">
    <property type="entry name" value="P-loop containing nucleotide triphosphate hydrolases"/>
    <property type="match status" value="1"/>
</dbReference>
<evidence type="ECO:0000256" key="1">
    <source>
        <dbReference type="SAM" id="Coils"/>
    </source>
</evidence>